<dbReference type="Proteomes" id="UP000694564">
    <property type="component" value="Chromosome 12"/>
</dbReference>
<keyword evidence="3" id="KW-1185">Reference proteome</keyword>
<dbReference type="GO" id="GO:0006355">
    <property type="term" value="P:regulation of DNA-templated transcription"/>
    <property type="evidence" value="ECO:0007669"/>
    <property type="project" value="InterPro"/>
</dbReference>
<dbReference type="Ensembl" id="ENSSVLT00005029978.1">
    <property type="protein sequence ID" value="ENSSVLP00005026961.1"/>
    <property type="gene ID" value="ENSSVLG00005021359.1"/>
</dbReference>
<dbReference type="SMART" id="SM00349">
    <property type="entry name" value="KRAB"/>
    <property type="match status" value="1"/>
</dbReference>
<dbReference type="SUPFAM" id="SSF109640">
    <property type="entry name" value="KRAB domain (Kruppel-associated box)"/>
    <property type="match status" value="1"/>
</dbReference>
<evidence type="ECO:0000313" key="2">
    <source>
        <dbReference type="Ensembl" id="ENSSVLP00005026961.1"/>
    </source>
</evidence>
<accession>A0A8D2DL29</accession>
<dbReference type="PROSITE" id="PS50805">
    <property type="entry name" value="KRAB"/>
    <property type="match status" value="1"/>
</dbReference>
<dbReference type="OrthoDB" id="9411774at2759"/>
<evidence type="ECO:0000259" key="1">
    <source>
        <dbReference type="PROSITE" id="PS50805"/>
    </source>
</evidence>
<reference evidence="2" key="1">
    <citation type="submission" date="2025-08" db="UniProtKB">
        <authorList>
            <consortium name="Ensembl"/>
        </authorList>
    </citation>
    <scope>IDENTIFICATION</scope>
</reference>
<dbReference type="InterPro" id="IPR036051">
    <property type="entry name" value="KRAB_dom_sf"/>
</dbReference>
<proteinExistence type="predicted"/>
<dbReference type="InterPro" id="IPR001909">
    <property type="entry name" value="KRAB"/>
</dbReference>
<evidence type="ECO:0000313" key="3">
    <source>
        <dbReference type="Proteomes" id="UP000694564"/>
    </source>
</evidence>
<dbReference type="Gene3D" id="6.10.140.140">
    <property type="match status" value="1"/>
</dbReference>
<dbReference type="AlphaFoldDB" id="A0A8D2DL29"/>
<dbReference type="Pfam" id="PF01352">
    <property type="entry name" value="KRAB"/>
    <property type="match status" value="1"/>
</dbReference>
<feature type="domain" description="KRAB" evidence="1">
    <location>
        <begin position="12"/>
        <end position="81"/>
    </location>
</feature>
<name>A0A8D2DL29_SCIVU</name>
<reference evidence="2" key="2">
    <citation type="submission" date="2025-09" db="UniProtKB">
        <authorList>
            <consortium name="Ensembl"/>
        </authorList>
    </citation>
    <scope>IDENTIFICATION</scope>
</reference>
<organism evidence="2 3">
    <name type="scientific">Sciurus vulgaris</name>
    <name type="common">Eurasian red squirrel</name>
    <dbReference type="NCBI Taxonomy" id="55149"/>
    <lineage>
        <taxon>Eukaryota</taxon>
        <taxon>Metazoa</taxon>
        <taxon>Chordata</taxon>
        <taxon>Craniata</taxon>
        <taxon>Vertebrata</taxon>
        <taxon>Euteleostomi</taxon>
        <taxon>Mammalia</taxon>
        <taxon>Eutheria</taxon>
        <taxon>Euarchontoglires</taxon>
        <taxon>Glires</taxon>
        <taxon>Rodentia</taxon>
        <taxon>Sciuromorpha</taxon>
        <taxon>Sciuridae</taxon>
        <taxon>Sciurinae</taxon>
        <taxon>Sciurini</taxon>
        <taxon>Sciurus</taxon>
    </lineage>
</organism>
<dbReference type="PANTHER" id="PTHR23232">
    <property type="entry name" value="KRAB DOMAIN C2H2 ZINC FINGER"/>
    <property type="match status" value="1"/>
</dbReference>
<dbReference type="CDD" id="cd07765">
    <property type="entry name" value="KRAB_A-box"/>
    <property type="match status" value="1"/>
</dbReference>
<sequence length="114" mass="13265">HLSFSYQVQESVTFKDVAINFTEEWGQMGLVQTLYHDVMLETYGHLLSVHNQIAKPKVIPLLEQEEEPCYVEQTCPESTFSEWVRGHESSAWIQTQSAFDEEQSLCEVEKIHME</sequence>
<protein>
    <recommendedName>
        <fullName evidence="1">KRAB domain-containing protein</fullName>
    </recommendedName>
</protein>
<dbReference type="InterPro" id="IPR050169">
    <property type="entry name" value="Krueppel_C2H2_ZnF"/>
</dbReference>
<dbReference type="GeneTree" id="ENSGT00940000161820"/>
<dbReference type="PANTHER" id="PTHR23232:SF163">
    <property type="entry name" value="ZINC FINGER PROTEIN 589"/>
    <property type="match status" value="1"/>
</dbReference>